<reference evidence="3 4" key="1">
    <citation type="journal article" date="2014" name="Genome Biol. Evol.">
        <title>The genome of the myxosporean Thelohanellus kitauei shows adaptations to nutrient acquisition within its fish host.</title>
        <authorList>
            <person name="Yang Y."/>
            <person name="Xiong J."/>
            <person name="Zhou Z."/>
            <person name="Huo F."/>
            <person name="Miao W."/>
            <person name="Ran C."/>
            <person name="Liu Y."/>
            <person name="Zhang J."/>
            <person name="Feng J."/>
            <person name="Wang M."/>
            <person name="Wang M."/>
            <person name="Wang L."/>
            <person name="Yao B."/>
        </authorList>
    </citation>
    <scope>NUCLEOTIDE SEQUENCE [LARGE SCALE GENOMIC DNA]</scope>
    <source>
        <strain evidence="3">Wuqing</strain>
    </source>
</reference>
<feature type="compositionally biased region" description="Basic and acidic residues" evidence="1">
    <location>
        <begin position="114"/>
        <end position="124"/>
    </location>
</feature>
<keyword evidence="2" id="KW-0812">Transmembrane</keyword>
<keyword evidence="2" id="KW-0472">Membrane</keyword>
<evidence type="ECO:0000256" key="2">
    <source>
        <dbReference type="SAM" id="Phobius"/>
    </source>
</evidence>
<accession>A0A0C2IDA9</accession>
<feature type="region of interest" description="Disordered" evidence="1">
    <location>
        <begin position="81"/>
        <end position="158"/>
    </location>
</feature>
<dbReference type="EMBL" id="JWZT01004725">
    <property type="protein sequence ID" value="KII63323.1"/>
    <property type="molecule type" value="Genomic_DNA"/>
</dbReference>
<evidence type="ECO:0000313" key="3">
    <source>
        <dbReference type="EMBL" id="KII63323.1"/>
    </source>
</evidence>
<evidence type="ECO:0000313" key="4">
    <source>
        <dbReference type="Proteomes" id="UP000031668"/>
    </source>
</evidence>
<comment type="caution">
    <text evidence="3">The sequence shown here is derived from an EMBL/GenBank/DDBJ whole genome shotgun (WGS) entry which is preliminary data.</text>
</comment>
<dbReference type="AlphaFoldDB" id="A0A0C2IDA9"/>
<keyword evidence="4" id="KW-1185">Reference proteome</keyword>
<dbReference type="Proteomes" id="UP000031668">
    <property type="component" value="Unassembled WGS sequence"/>
</dbReference>
<sequence>MDIGYIFKLNKNTKYAFSEHFLRMRVSGTNVFMIMINIYHLIITFSGYTQKYTWVRETFSPIQADLNSQILINEFEQYGGEYSNERDPTVPLITDETHQDSEVNVQNDVLPISESHENDNKNGENETNENTDTNENSETHANDGQGENNQTKEQSESNFNNETHHDMQLIAQNDTQENNEEQSNHDTHEHHQTNGLNDIVDDVVPADADITVDQDLKDPNDTLINDVAHVG</sequence>
<organism evidence="3 4">
    <name type="scientific">Thelohanellus kitauei</name>
    <name type="common">Myxosporean</name>
    <dbReference type="NCBI Taxonomy" id="669202"/>
    <lineage>
        <taxon>Eukaryota</taxon>
        <taxon>Metazoa</taxon>
        <taxon>Cnidaria</taxon>
        <taxon>Myxozoa</taxon>
        <taxon>Myxosporea</taxon>
        <taxon>Bivalvulida</taxon>
        <taxon>Platysporina</taxon>
        <taxon>Myxobolidae</taxon>
        <taxon>Thelohanellus</taxon>
    </lineage>
</organism>
<evidence type="ECO:0000256" key="1">
    <source>
        <dbReference type="SAM" id="MobiDB-lite"/>
    </source>
</evidence>
<proteinExistence type="predicted"/>
<gene>
    <name evidence="3" type="ORF">RF11_08365</name>
</gene>
<protein>
    <submittedName>
        <fullName evidence="3">Uncharacterized protein</fullName>
    </submittedName>
</protein>
<keyword evidence="2" id="KW-1133">Transmembrane helix</keyword>
<name>A0A0C2IDA9_THEKT</name>
<feature type="transmembrane region" description="Helical" evidence="2">
    <location>
        <begin position="31"/>
        <end position="49"/>
    </location>
</feature>
<feature type="compositionally biased region" description="Polar residues" evidence="1">
    <location>
        <begin position="145"/>
        <end position="158"/>
    </location>
</feature>